<gene>
    <name evidence="2" type="ORF">HUN01_06445</name>
</gene>
<feature type="transmembrane region" description="Helical" evidence="1">
    <location>
        <begin position="132"/>
        <end position="153"/>
    </location>
</feature>
<sequence length="446" mass="47566">MLKEASTRLIVPEPSEDLIANEPWSIENYADGLMDELFADIDYILDVSDNLPSQTVRQNKSSQSFAKVSSQSPTEYVPLQTVTIPQIILPNTLNQTVQSAAQDKHKHLSTVVFDSATVKSVSRKRQKTSPALGKLLIVGTTLGVAIASMIYLVQSGVVYLLNSKLPESALLVQQPQSQLPVKTEIEAELVDYMLGALAVIDKQEAKSNQKSVSTGFSTQANTNQIALGNGQASGNLPPLPLLANNTPPAPNRSGNVVERIYVPVYQAPSPMRYALPAIPGTPTLLPKVASALQASQPNVVKNALNTVRQASKPVSVNMLAAAVRAELKPVAGKTAPITVRQTPKPLPALPVVPLRAALAPDSEPTITQEQVYPATAIAQAPTNTLEGLLELGNKSAALFKIDGVTRRINMGESIGSSGWTLVDVSNGEAVIRRNGEVRSIYAGQKL</sequence>
<dbReference type="Proteomes" id="UP000514713">
    <property type="component" value="Chromosome"/>
</dbReference>
<keyword evidence="1" id="KW-0472">Membrane</keyword>
<organism evidence="2 3">
    <name type="scientific">Nostoc edaphicum CCNP1411</name>
    <dbReference type="NCBI Taxonomy" id="1472755"/>
    <lineage>
        <taxon>Bacteria</taxon>
        <taxon>Bacillati</taxon>
        <taxon>Cyanobacteriota</taxon>
        <taxon>Cyanophyceae</taxon>
        <taxon>Nostocales</taxon>
        <taxon>Nostocaceae</taxon>
        <taxon>Nostoc</taxon>
    </lineage>
</organism>
<proteinExistence type="predicted"/>
<keyword evidence="1" id="KW-0812">Transmembrane</keyword>
<protein>
    <recommendedName>
        <fullName evidence="4">Type II secretion system protein GspC N-terminal domain-containing protein</fullName>
    </recommendedName>
</protein>
<name>A0A7D7QCU3_9NOSO</name>
<dbReference type="KEGG" id="ned:HUN01_06445"/>
<reference evidence="3" key="1">
    <citation type="submission" date="2020-06" db="EMBL/GenBank/DDBJ databases">
        <title>Nostoc edaphicum CCNP1411 genome.</title>
        <authorList>
            <person name="Fidor A."/>
            <person name="Grabski M."/>
            <person name="Gawor J."/>
            <person name="Gromadka R."/>
            <person name="Wegrzyn G."/>
            <person name="Mazur-Marzec H."/>
        </authorList>
    </citation>
    <scope>NUCLEOTIDE SEQUENCE [LARGE SCALE GENOMIC DNA]</scope>
    <source>
        <strain evidence="3">CCNP1411</strain>
    </source>
</reference>
<evidence type="ECO:0000313" key="2">
    <source>
        <dbReference type="EMBL" id="QMS87239.1"/>
    </source>
</evidence>
<evidence type="ECO:0000313" key="3">
    <source>
        <dbReference type="Proteomes" id="UP000514713"/>
    </source>
</evidence>
<dbReference type="AlphaFoldDB" id="A0A7D7QCU3"/>
<keyword evidence="1" id="KW-1133">Transmembrane helix</keyword>
<evidence type="ECO:0008006" key="4">
    <source>
        <dbReference type="Google" id="ProtNLM"/>
    </source>
</evidence>
<dbReference type="EMBL" id="CP054698">
    <property type="protein sequence ID" value="QMS87239.1"/>
    <property type="molecule type" value="Genomic_DNA"/>
</dbReference>
<keyword evidence="3" id="KW-1185">Reference proteome</keyword>
<accession>A0A7D7QCU3</accession>
<evidence type="ECO:0000256" key="1">
    <source>
        <dbReference type="SAM" id="Phobius"/>
    </source>
</evidence>
<dbReference type="RefSeq" id="WP_181930575.1">
    <property type="nucleotide sequence ID" value="NZ_CP054698.1"/>
</dbReference>